<dbReference type="Proteomes" id="UP000054729">
    <property type="component" value="Unassembled WGS sequence"/>
</dbReference>
<reference evidence="1 2" key="1">
    <citation type="submission" date="2015-11" db="EMBL/GenBank/DDBJ databases">
        <title>Genomic analysis of 38 Legionella species identifies large and diverse effector repertoires.</title>
        <authorList>
            <person name="Burstein D."/>
            <person name="Amaro F."/>
            <person name="Zusman T."/>
            <person name="Lifshitz Z."/>
            <person name="Cohen O."/>
            <person name="Gilbert J.A."/>
            <person name="Pupko T."/>
            <person name="Shuman H.A."/>
            <person name="Segal G."/>
        </authorList>
    </citation>
    <scope>NUCLEOTIDE SEQUENCE [LARGE SCALE GENOMIC DNA]</scope>
    <source>
        <strain evidence="1 2">ATCC 51914</strain>
    </source>
</reference>
<gene>
    <name evidence="1" type="ORF">Lwal_0567</name>
</gene>
<name>A0A0W1AMY8_9GAMM</name>
<accession>A0A0W1AMY8</accession>
<organism evidence="1 2">
    <name type="scientific">Legionella waltersii</name>
    <dbReference type="NCBI Taxonomy" id="66969"/>
    <lineage>
        <taxon>Bacteria</taxon>
        <taxon>Pseudomonadati</taxon>
        <taxon>Pseudomonadota</taxon>
        <taxon>Gammaproteobacteria</taxon>
        <taxon>Legionellales</taxon>
        <taxon>Legionellaceae</taxon>
        <taxon>Legionella</taxon>
    </lineage>
</organism>
<sequence length="75" mass="8824">MQPYEEHFQSINIDLIINRYNTRKINPLLTLMNYKLNTRSMITTLHCKASSQVFVVYFSNKTSSSRFPSHKLISL</sequence>
<evidence type="ECO:0000313" key="2">
    <source>
        <dbReference type="Proteomes" id="UP000054729"/>
    </source>
</evidence>
<proteinExistence type="predicted"/>
<dbReference type="PATRIC" id="fig|66969.6.peg.608"/>
<keyword evidence="2" id="KW-1185">Reference proteome</keyword>
<comment type="caution">
    <text evidence="1">The sequence shown here is derived from an EMBL/GenBank/DDBJ whole genome shotgun (WGS) entry which is preliminary data.</text>
</comment>
<evidence type="ECO:0000313" key="1">
    <source>
        <dbReference type="EMBL" id="KTD82638.1"/>
    </source>
</evidence>
<dbReference type="EMBL" id="LNZB01000009">
    <property type="protein sequence ID" value="KTD82638.1"/>
    <property type="molecule type" value="Genomic_DNA"/>
</dbReference>
<protein>
    <submittedName>
        <fullName evidence="1">Uncharacterized protein</fullName>
    </submittedName>
</protein>
<dbReference type="STRING" id="66969.Lwal_0567"/>
<dbReference type="AlphaFoldDB" id="A0A0W1AMY8"/>